<dbReference type="Gene3D" id="1.10.10.10">
    <property type="entry name" value="Winged helix-like DNA-binding domain superfamily/Winged helix DNA-binding domain"/>
    <property type="match status" value="1"/>
</dbReference>
<sequence>MNCDMWEPRLRRILAPNPSPMTAEGTNTFIVGRGDVAVIDPGPDRPAHLDAILAALDPGERIALILVTHSHLDHSGLAPALAARTGAPTAAFGDYRAGRTPRMEALAARMTRGSDGVDRTFVPDLALADGQSVTVGAETLTAIHTPGHISNHLCFAWTDALFTGDHVMGWSTSIVSPPDGDLAAFMASMRALRARSDRILYPAHGAPVPRASARIAELVAHREAREAQILDALTSGPATADELAAMIYTGSPATLLPMAARNVLSHLIDLKARGAVIADPALLPDATFRLSRAANA</sequence>
<dbReference type="CDD" id="cd16278">
    <property type="entry name" value="metallo-hydrolase-like_MBL-fold"/>
    <property type="match status" value="1"/>
</dbReference>
<dbReference type="Pfam" id="PF17778">
    <property type="entry name" value="WHD_BLACT"/>
    <property type="match status" value="1"/>
</dbReference>
<feature type="domain" description="Metallo-beta-lactamase" evidence="1">
    <location>
        <begin position="25"/>
        <end position="204"/>
    </location>
</feature>
<dbReference type="Proteomes" id="UP001265259">
    <property type="component" value="Unassembled WGS sequence"/>
</dbReference>
<dbReference type="InterPro" id="IPR050662">
    <property type="entry name" value="Sec-metab_biosynth-thioest"/>
</dbReference>
<proteinExistence type="predicted"/>
<dbReference type="EMBL" id="JAVRHL010000002">
    <property type="protein sequence ID" value="MDT0683117.1"/>
    <property type="molecule type" value="Genomic_DNA"/>
</dbReference>
<dbReference type="PANTHER" id="PTHR23131">
    <property type="entry name" value="ENDORIBONUCLEASE LACTB2"/>
    <property type="match status" value="1"/>
</dbReference>
<dbReference type="InterPro" id="IPR036388">
    <property type="entry name" value="WH-like_DNA-bd_sf"/>
</dbReference>
<evidence type="ECO:0000259" key="1">
    <source>
        <dbReference type="SMART" id="SM00849"/>
    </source>
</evidence>
<dbReference type="Gene3D" id="3.60.15.10">
    <property type="entry name" value="Ribonuclease Z/Hydroxyacylglutathione hydrolase-like"/>
    <property type="match status" value="1"/>
</dbReference>
<comment type="caution">
    <text evidence="2">The sequence shown here is derived from an EMBL/GenBank/DDBJ whole genome shotgun (WGS) entry which is preliminary data.</text>
</comment>
<dbReference type="RefSeq" id="WP_311691286.1">
    <property type="nucleotide sequence ID" value="NZ_JAVRHL010000002.1"/>
</dbReference>
<dbReference type="SMART" id="SM00849">
    <property type="entry name" value="Lactamase_B"/>
    <property type="match status" value="1"/>
</dbReference>
<accession>A0ABU3DHF9</accession>
<keyword evidence="3" id="KW-1185">Reference proteome</keyword>
<dbReference type="PANTHER" id="PTHR23131:SF0">
    <property type="entry name" value="ENDORIBONUCLEASE LACTB2"/>
    <property type="match status" value="1"/>
</dbReference>
<dbReference type="SUPFAM" id="SSF56281">
    <property type="entry name" value="Metallo-hydrolase/oxidoreductase"/>
    <property type="match status" value="1"/>
</dbReference>
<dbReference type="InterPro" id="IPR001279">
    <property type="entry name" value="Metallo-B-lactamas"/>
</dbReference>
<reference evidence="2 3" key="1">
    <citation type="submission" date="2023-09" db="EMBL/GenBank/DDBJ databases">
        <authorList>
            <person name="Rey-Velasco X."/>
        </authorList>
    </citation>
    <scope>NUCLEOTIDE SEQUENCE [LARGE SCALE GENOMIC DNA]</scope>
    <source>
        <strain evidence="2 3">F158</strain>
    </source>
</reference>
<name>A0ABU3DHF9_9RHOB</name>
<gene>
    <name evidence="2" type="ORF">RM543_10505</name>
</gene>
<evidence type="ECO:0000313" key="2">
    <source>
        <dbReference type="EMBL" id="MDT0683117.1"/>
    </source>
</evidence>
<dbReference type="InterPro" id="IPR041516">
    <property type="entry name" value="LACTB2_WH"/>
</dbReference>
<evidence type="ECO:0000313" key="3">
    <source>
        <dbReference type="Proteomes" id="UP001265259"/>
    </source>
</evidence>
<dbReference type="Pfam" id="PF00753">
    <property type="entry name" value="Lactamase_B"/>
    <property type="match status" value="1"/>
</dbReference>
<dbReference type="InterPro" id="IPR036866">
    <property type="entry name" value="RibonucZ/Hydroxyglut_hydro"/>
</dbReference>
<organism evidence="2 3">
    <name type="scientific">Tropicimonas omnivorans</name>
    <dbReference type="NCBI Taxonomy" id="3075590"/>
    <lineage>
        <taxon>Bacteria</taxon>
        <taxon>Pseudomonadati</taxon>
        <taxon>Pseudomonadota</taxon>
        <taxon>Alphaproteobacteria</taxon>
        <taxon>Rhodobacterales</taxon>
        <taxon>Roseobacteraceae</taxon>
        <taxon>Tropicimonas</taxon>
    </lineage>
</organism>
<protein>
    <submittedName>
        <fullName evidence="2">MBL fold metallo-hydrolase</fullName>
    </submittedName>
</protein>